<accession>A0ABS5Z1Q6</accession>
<keyword evidence="5 8" id="KW-0408">Iron</keyword>
<evidence type="ECO:0000313" key="10">
    <source>
        <dbReference type="EMBL" id="MBU2668898.1"/>
    </source>
</evidence>
<reference evidence="10 11" key="1">
    <citation type="submission" date="2021-06" db="EMBL/GenBank/DDBJ databases">
        <title>Actinoplanes lichenicola sp. nov., and Actinoplanes ovalisporus sp. nov., isolated from lichen in Thailand.</title>
        <authorList>
            <person name="Saeng-In P."/>
            <person name="Kanchanasin P."/>
            <person name="Yuki M."/>
            <person name="Kudo T."/>
            <person name="Ohkuma M."/>
            <person name="Phongsopitanun W."/>
            <person name="Tanasupawat S."/>
        </authorList>
    </citation>
    <scope>NUCLEOTIDE SEQUENCE [LARGE SCALE GENOMIC DNA]</scope>
    <source>
        <strain evidence="10 11">NBRC 110975</strain>
    </source>
</reference>
<evidence type="ECO:0000256" key="8">
    <source>
        <dbReference type="RuleBase" id="RU368020"/>
    </source>
</evidence>
<dbReference type="RefSeq" id="WP_215793148.1">
    <property type="nucleotide sequence ID" value="NZ_JAHKKG010000013.1"/>
</dbReference>
<dbReference type="PANTHER" id="PTHR36923">
    <property type="entry name" value="FERREDOXIN"/>
    <property type="match status" value="1"/>
</dbReference>
<dbReference type="InterPro" id="IPR001080">
    <property type="entry name" value="3Fe4S_ferredoxin"/>
</dbReference>
<dbReference type="InterPro" id="IPR017896">
    <property type="entry name" value="4Fe4S_Fe-S-bd"/>
</dbReference>
<dbReference type="Gene3D" id="3.30.70.20">
    <property type="match status" value="1"/>
</dbReference>
<evidence type="ECO:0000256" key="7">
    <source>
        <dbReference type="ARBA" id="ARBA00023291"/>
    </source>
</evidence>
<comment type="cofactor">
    <cofactor evidence="1">
        <name>[3Fe-4S] cluster</name>
        <dbReference type="ChEBI" id="CHEBI:21137"/>
    </cofactor>
</comment>
<evidence type="ECO:0000259" key="9">
    <source>
        <dbReference type="PROSITE" id="PS51379"/>
    </source>
</evidence>
<keyword evidence="6 8" id="KW-0411">Iron-sulfur</keyword>
<dbReference type="PANTHER" id="PTHR36923:SF3">
    <property type="entry name" value="FERREDOXIN"/>
    <property type="match status" value="1"/>
</dbReference>
<sequence length="61" mass="6426">MKVAVDQELCDGYGNCVMNAPEAFDLDDNDKAIVIADEVPDGDGAVERAVVGCPFNAISTH</sequence>
<keyword evidence="11" id="KW-1185">Reference proteome</keyword>
<keyword evidence="2 8" id="KW-0813">Transport</keyword>
<gene>
    <name evidence="10" type="ORF">KOI35_35850</name>
</gene>
<evidence type="ECO:0000256" key="2">
    <source>
        <dbReference type="ARBA" id="ARBA00022448"/>
    </source>
</evidence>
<dbReference type="EMBL" id="JAHKKG010000013">
    <property type="protein sequence ID" value="MBU2668898.1"/>
    <property type="molecule type" value="Genomic_DNA"/>
</dbReference>
<dbReference type="Pfam" id="PF13459">
    <property type="entry name" value="Fer4_15"/>
    <property type="match status" value="1"/>
</dbReference>
<proteinExistence type="predicted"/>
<dbReference type="Proteomes" id="UP001519654">
    <property type="component" value="Unassembled WGS sequence"/>
</dbReference>
<evidence type="ECO:0000256" key="5">
    <source>
        <dbReference type="ARBA" id="ARBA00023004"/>
    </source>
</evidence>
<keyword evidence="3 8" id="KW-0479">Metal-binding</keyword>
<feature type="domain" description="4Fe-4S ferredoxin-type" evidence="9">
    <location>
        <begin position="1"/>
        <end position="29"/>
    </location>
</feature>
<evidence type="ECO:0000256" key="4">
    <source>
        <dbReference type="ARBA" id="ARBA00022982"/>
    </source>
</evidence>
<dbReference type="InterPro" id="IPR051269">
    <property type="entry name" value="Fe-S_cluster_ET"/>
</dbReference>
<dbReference type="PRINTS" id="PR00352">
    <property type="entry name" value="3FE4SFRDOXIN"/>
</dbReference>
<protein>
    <recommendedName>
        <fullName evidence="8">Ferredoxin</fullName>
    </recommendedName>
</protein>
<keyword evidence="7" id="KW-0003">3Fe-4S</keyword>
<comment type="caution">
    <text evidence="10">The sequence shown here is derived from an EMBL/GenBank/DDBJ whole genome shotgun (WGS) entry which is preliminary data.</text>
</comment>
<evidence type="ECO:0000256" key="3">
    <source>
        <dbReference type="ARBA" id="ARBA00022723"/>
    </source>
</evidence>
<organism evidence="10 11">
    <name type="scientific">Paractinoplanes bogorensis</name>
    <dbReference type="NCBI Taxonomy" id="1610840"/>
    <lineage>
        <taxon>Bacteria</taxon>
        <taxon>Bacillati</taxon>
        <taxon>Actinomycetota</taxon>
        <taxon>Actinomycetes</taxon>
        <taxon>Micromonosporales</taxon>
        <taxon>Micromonosporaceae</taxon>
        <taxon>Paractinoplanes</taxon>
    </lineage>
</organism>
<evidence type="ECO:0000256" key="1">
    <source>
        <dbReference type="ARBA" id="ARBA00001927"/>
    </source>
</evidence>
<comment type="function">
    <text evidence="8">Ferredoxins are iron-sulfur proteins that transfer electrons in a wide variety of metabolic reactions.</text>
</comment>
<dbReference type="PROSITE" id="PS51379">
    <property type="entry name" value="4FE4S_FER_2"/>
    <property type="match status" value="1"/>
</dbReference>
<name>A0ABS5Z1Q6_9ACTN</name>
<evidence type="ECO:0000256" key="6">
    <source>
        <dbReference type="ARBA" id="ARBA00023014"/>
    </source>
</evidence>
<evidence type="ECO:0000313" key="11">
    <source>
        <dbReference type="Proteomes" id="UP001519654"/>
    </source>
</evidence>
<dbReference type="SUPFAM" id="SSF54862">
    <property type="entry name" value="4Fe-4S ferredoxins"/>
    <property type="match status" value="1"/>
</dbReference>
<keyword evidence="4 8" id="KW-0249">Electron transport</keyword>